<dbReference type="PROSITE" id="PS51063">
    <property type="entry name" value="HTH_CRP_2"/>
    <property type="match status" value="1"/>
</dbReference>
<dbReference type="Proteomes" id="UP000553059">
    <property type="component" value="Unassembled WGS sequence"/>
</dbReference>
<dbReference type="InterPro" id="IPR036388">
    <property type="entry name" value="WH-like_DNA-bd_sf"/>
</dbReference>
<evidence type="ECO:0000313" key="2">
    <source>
        <dbReference type="EMBL" id="HHY28239.1"/>
    </source>
</evidence>
<protein>
    <submittedName>
        <fullName evidence="2">Winged helix-turn-helix domain-containing protein</fullName>
    </submittedName>
</protein>
<dbReference type="InterPro" id="IPR036390">
    <property type="entry name" value="WH_DNA-bd_sf"/>
</dbReference>
<dbReference type="EMBL" id="DUTF01000349">
    <property type="protein sequence ID" value="HHY28239.1"/>
    <property type="molecule type" value="Genomic_DNA"/>
</dbReference>
<name>A0A7C7DBQ6_9FIRM</name>
<proteinExistence type="predicted"/>
<organism evidence="2 3">
    <name type="scientific">Desulfitobacterium dehalogenans</name>
    <dbReference type="NCBI Taxonomy" id="36854"/>
    <lineage>
        <taxon>Bacteria</taxon>
        <taxon>Bacillati</taxon>
        <taxon>Bacillota</taxon>
        <taxon>Clostridia</taxon>
        <taxon>Eubacteriales</taxon>
        <taxon>Desulfitobacteriaceae</taxon>
        <taxon>Desulfitobacterium</taxon>
    </lineage>
</organism>
<dbReference type="SUPFAM" id="SSF46785">
    <property type="entry name" value="Winged helix' DNA-binding domain"/>
    <property type="match status" value="1"/>
</dbReference>
<comment type="caution">
    <text evidence="2">The sequence shown here is derived from an EMBL/GenBank/DDBJ whole genome shotgun (WGS) entry which is preliminary data.</text>
</comment>
<dbReference type="AlphaFoldDB" id="A0A7C7DBQ6"/>
<dbReference type="GO" id="GO:0006355">
    <property type="term" value="P:regulation of DNA-templated transcription"/>
    <property type="evidence" value="ECO:0007669"/>
    <property type="project" value="InterPro"/>
</dbReference>
<sequence>MNITHEDLAEIVNADRPSVTLGLKKLQGQGLIELEYGKI</sequence>
<dbReference type="Pfam" id="PF13545">
    <property type="entry name" value="HTH_Crp_2"/>
    <property type="match status" value="1"/>
</dbReference>
<dbReference type="Gene3D" id="1.10.10.10">
    <property type="entry name" value="Winged helix-like DNA-binding domain superfamily/Winged helix DNA-binding domain"/>
    <property type="match status" value="1"/>
</dbReference>
<feature type="domain" description="HTH crp-type" evidence="1">
    <location>
        <begin position="1"/>
        <end position="39"/>
    </location>
</feature>
<dbReference type="GO" id="GO:0003677">
    <property type="term" value="F:DNA binding"/>
    <property type="evidence" value="ECO:0007669"/>
    <property type="project" value="InterPro"/>
</dbReference>
<gene>
    <name evidence="2" type="ORF">GX523_16155</name>
</gene>
<dbReference type="InterPro" id="IPR012318">
    <property type="entry name" value="HTH_CRP"/>
</dbReference>
<accession>A0A7C7DBQ6</accession>
<reference evidence="2 3" key="1">
    <citation type="journal article" date="2020" name="Biotechnol. Biofuels">
        <title>New insights from the biogas microbiome by comprehensive genome-resolved metagenomics of nearly 1600 species originating from multiple anaerobic digesters.</title>
        <authorList>
            <person name="Campanaro S."/>
            <person name="Treu L."/>
            <person name="Rodriguez-R L.M."/>
            <person name="Kovalovszki A."/>
            <person name="Ziels R.M."/>
            <person name="Maus I."/>
            <person name="Zhu X."/>
            <person name="Kougias P.G."/>
            <person name="Basile A."/>
            <person name="Luo G."/>
            <person name="Schluter A."/>
            <person name="Konstantinidis K.T."/>
            <person name="Angelidaki I."/>
        </authorList>
    </citation>
    <scope>NUCLEOTIDE SEQUENCE [LARGE SCALE GENOMIC DNA]</scope>
    <source>
        <strain evidence="2">AS05jafATM_4</strain>
    </source>
</reference>
<evidence type="ECO:0000259" key="1">
    <source>
        <dbReference type="PROSITE" id="PS51063"/>
    </source>
</evidence>
<evidence type="ECO:0000313" key="3">
    <source>
        <dbReference type="Proteomes" id="UP000553059"/>
    </source>
</evidence>